<evidence type="ECO:0000313" key="1">
    <source>
        <dbReference type="EMBL" id="AND43195.1"/>
    </source>
</evidence>
<sequence>MKEEFEFIDKQVREGKVNIKITTYYLSDIKAGLRIEVRKLSTKRKSTAEIELIWGDDNIILKKSLKKVVLENPKIKEVNAYIDDFIEYSKKKGLLKNGDI</sequence>
<name>A0A161JGD3_9BACI</name>
<accession>A0A161JGD3</accession>
<evidence type="ECO:0000313" key="2">
    <source>
        <dbReference type="Proteomes" id="UP000077856"/>
    </source>
</evidence>
<keyword evidence="1" id="KW-0614">Plasmid</keyword>
<dbReference type="EMBL" id="CP015507">
    <property type="protein sequence ID" value="AND43195.1"/>
    <property type="molecule type" value="Genomic_DNA"/>
</dbReference>
<gene>
    <name evidence="1" type="ORF">A361_28965</name>
</gene>
<reference evidence="1 2" key="1">
    <citation type="submission" date="2016-04" db="EMBL/GenBank/DDBJ databases">
        <title>Complete genome sequence of Bacillus oceanisediminis strain 2691.</title>
        <authorList>
            <person name="Jeong H."/>
            <person name="Kim H.J."/>
            <person name="Lee D.-W."/>
        </authorList>
    </citation>
    <scope>NUCLEOTIDE SEQUENCE [LARGE SCALE GENOMIC DNA]</scope>
    <source>
        <strain evidence="1 2">2691</strain>
        <plasmid evidence="2">pbo1</plasmid>
    </source>
</reference>
<dbReference type="RefSeq" id="WP_019379920.1">
    <property type="nucleotide sequence ID" value="NZ_CP015507.1"/>
</dbReference>
<dbReference type="KEGG" id="bon:A361_28965"/>
<geneLocation type="plasmid" evidence="2">
    <name>pbo1</name>
</geneLocation>
<organism evidence="1 2">
    <name type="scientific">Cytobacillus oceanisediminis 2691</name>
    <dbReference type="NCBI Taxonomy" id="1196031"/>
    <lineage>
        <taxon>Bacteria</taxon>
        <taxon>Bacillati</taxon>
        <taxon>Bacillota</taxon>
        <taxon>Bacilli</taxon>
        <taxon>Bacillales</taxon>
        <taxon>Bacillaceae</taxon>
        <taxon>Cytobacillus</taxon>
    </lineage>
</organism>
<dbReference type="Proteomes" id="UP000077856">
    <property type="component" value="Plasmid pBO1"/>
</dbReference>
<proteinExistence type="predicted"/>
<protein>
    <submittedName>
        <fullName evidence="1">Uncharacterized protein</fullName>
    </submittedName>
</protein>
<dbReference type="AlphaFoldDB" id="A0A161JGD3"/>